<reference evidence="2 3" key="1">
    <citation type="submission" date="2017-10" db="EMBL/GenBank/DDBJ databases">
        <title>The new phylogeny of genus Mycobacterium.</title>
        <authorList>
            <person name="Tortoli E."/>
            <person name="Trovato A."/>
            <person name="Cirillo D.M."/>
        </authorList>
    </citation>
    <scope>NUCLEOTIDE SEQUENCE [LARGE SCALE GENOMIC DNA]</scope>
    <source>
        <strain evidence="2 3">CCUG37673</strain>
    </source>
</reference>
<feature type="transmembrane region" description="Helical" evidence="1">
    <location>
        <begin position="38"/>
        <end position="58"/>
    </location>
</feature>
<name>A0A2A7N0E7_MYCAG</name>
<keyword evidence="1" id="KW-0812">Transmembrane</keyword>
<sequence length="124" mass="12214">MYSHYPQHPTYGPYHNGYAPAPHPVQAPAQPSTANKGLLAVAGLAVAGAAAFGGVYLMNSTSAEPAASTAAAPSTVINLPSTIDIPSLTSSGDGPASVPVIVNNPAPVRVNGPAVNNPAPAPAP</sequence>
<keyword evidence="1" id="KW-1133">Transmembrane helix</keyword>
<protein>
    <submittedName>
        <fullName evidence="2">Uncharacterized protein</fullName>
    </submittedName>
</protein>
<dbReference type="EMBL" id="PDCP01000026">
    <property type="protein sequence ID" value="PEG37512.1"/>
    <property type="molecule type" value="Genomic_DNA"/>
</dbReference>
<organism evidence="2 3">
    <name type="scientific">Mycolicibacterium agri</name>
    <name type="common">Mycobacterium agri</name>
    <dbReference type="NCBI Taxonomy" id="36811"/>
    <lineage>
        <taxon>Bacteria</taxon>
        <taxon>Bacillati</taxon>
        <taxon>Actinomycetota</taxon>
        <taxon>Actinomycetes</taxon>
        <taxon>Mycobacteriales</taxon>
        <taxon>Mycobacteriaceae</taxon>
        <taxon>Mycolicibacterium</taxon>
    </lineage>
</organism>
<gene>
    <name evidence="2" type="ORF">CQY20_16110</name>
</gene>
<evidence type="ECO:0000256" key="1">
    <source>
        <dbReference type="SAM" id="Phobius"/>
    </source>
</evidence>
<evidence type="ECO:0000313" key="2">
    <source>
        <dbReference type="EMBL" id="PEG37512.1"/>
    </source>
</evidence>
<comment type="caution">
    <text evidence="2">The sequence shown here is derived from an EMBL/GenBank/DDBJ whole genome shotgun (WGS) entry which is preliminary data.</text>
</comment>
<keyword evidence="3" id="KW-1185">Reference proteome</keyword>
<feature type="non-terminal residue" evidence="2">
    <location>
        <position position="124"/>
    </location>
</feature>
<proteinExistence type="predicted"/>
<dbReference type="Proteomes" id="UP000220914">
    <property type="component" value="Unassembled WGS sequence"/>
</dbReference>
<dbReference type="AlphaFoldDB" id="A0A2A7N0E7"/>
<accession>A0A2A7N0E7</accession>
<evidence type="ECO:0000313" key="3">
    <source>
        <dbReference type="Proteomes" id="UP000220914"/>
    </source>
</evidence>
<keyword evidence="1" id="KW-0472">Membrane</keyword>